<dbReference type="EMBL" id="JOMO01000032">
    <property type="protein sequence ID" value="OUI80503.1"/>
    <property type="molecule type" value="Genomic_DNA"/>
</dbReference>
<accession>A0A252A0A5</accession>
<reference evidence="1 2" key="1">
    <citation type="submission" date="2014-06" db="EMBL/GenBank/DDBJ databases">
        <authorList>
            <person name="Ju J."/>
            <person name="Zhang J."/>
        </authorList>
    </citation>
    <scope>NUCLEOTIDE SEQUENCE [LARGE SCALE GENOMIC DNA]</scope>
    <source>
        <strain evidence="1">DmW_045</strain>
    </source>
</reference>
<gene>
    <name evidence="1" type="ORF">HK12_08435</name>
</gene>
<organism evidence="1 2">
    <name type="scientific">Acetobacter orientalis</name>
    <dbReference type="NCBI Taxonomy" id="146474"/>
    <lineage>
        <taxon>Bacteria</taxon>
        <taxon>Pseudomonadati</taxon>
        <taxon>Pseudomonadota</taxon>
        <taxon>Alphaproteobacteria</taxon>
        <taxon>Acetobacterales</taxon>
        <taxon>Acetobacteraceae</taxon>
        <taxon>Acetobacter</taxon>
    </lineage>
</organism>
<evidence type="ECO:0000313" key="2">
    <source>
        <dbReference type="Proteomes" id="UP000194639"/>
    </source>
</evidence>
<protein>
    <submittedName>
        <fullName evidence="1">Uncharacterized protein</fullName>
    </submittedName>
</protein>
<proteinExistence type="predicted"/>
<comment type="caution">
    <text evidence="1">The sequence shown here is derived from an EMBL/GenBank/DDBJ whole genome shotgun (WGS) entry which is preliminary data.</text>
</comment>
<dbReference type="AlphaFoldDB" id="A0A252A0A5"/>
<evidence type="ECO:0000313" key="1">
    <source>
        <dbReference type="EMBL" id="OUI80503.1"/>
    </source>
</evidence>
<name>A0A252A0A5_9PROT</name>
<dbReference type="Proteomes" id="UP000194639">
    <property type="component" value="Unassembled WGS sequence"/>
</dbReference>
<sequence>MTRHHKLKKNFAHLDLPIMFNQNVSQKFNPEGDGRALCSSFQEVNCGTVQDYEGSSPAVWMAFLYLKSVNYIVKNLF</sequence>